<feature type="transmembrane region" description="Helical" evidence="1">
    <location>
        <begin position="103"/>
        <end position="128"/>
    </location>
</feature>
<reference evidence="2 3" key="1">
    <citation type="journal article" date="2019" name="Emerg. Microbes Infect.">
        <title>Comprehensive subspecies identification of 175 nontuberculous mycobacteria species based on 7547 genomic profiles.</title>
        <authorList>
            <person name="Matsumoto Y."/>
            <person name="Kinjo T."/>
            <person name="Motooka D."/>
            <person name="Nabeya D."/>
            <person name="Jung N."/>
            <person name="Uechi K."/>
            <person name="Horii T."/>
            <person name="Iida T."/>
            <person name="Fujita J."/>
            <person name="Nakamura S."/>
        </authorList>
    </citation>
    <scope>NUCLEOTIDE SEQUENCE [LARGE SCALE GENOMIC DNA]</scope>
    <source>
        <strain evidence="2 3">JCM 6399</strain>
    </source>
</reference>
<feature type="transmembrane region" description="Helical" evidence="1">
    <location>
        <begin position="140"/>
        <end position="161"/>
    </location>
</feature>
<feature type="transmembrane region" description="Helical" evidence="1">
    <location>
        <begin position="36"/>
        <end position="55"/>
    </location>
</feature>
<dbReference type="Gene3D" id="1.20.144.10">
    <property type="entry name" value="Phosphatidic acid phosphatase type 2/haloperoxidase"/>
    <property type="match status" value="1"/>
</dbReference>
<gene>
    <name evidence="2" type="ORF">MGALJ_50350</name>
</gene>
<evidence type="ECO:0000313" key="2">
    <source>
        <dbReference type="EMBL" id="BBY95366.1"/>
    </source>
</evidence>
<accession>A0A9W4FHR2</accession>
<organism evidence="2 3">
    <name type="scientific">Mycobacterium gallinarum</name>
    <dbReference type="NCBI Taxonomy" id="39689"/>
    <lineage>
        <taxon>Bacteria</taxon>
        <taxon>Bacillati</taxon>
        <taxon>Actinomycetota</taxon>
        <taxon>Actinomycetes</taxon>
        <taxon>Mycobacteriales</taxon>
        <taxon>Mycobacteriaceae</taxon>
        <taxon>Mycobacterium</taxon>
    </lineage>
</organism>
<dbReference type="Proteomes" id="UP000465785">
    <property type="component" value="Chromosome"/>
</dbReference>
<dbReference type="SUPFAM" id="SSF48317">
    <property type="entry name" value="Acid phosphatase/Vanadium-dependent haloperoxidase"/>
    <property type="match status" value="1"/>
</dbReference>
<sequence>MTAMIVLGLAVGKGSTPLDDWFQTLNRSVAQDLSNLAKPLSLAILGVTVVGIALYRRCWRLALAATVFPPLTYLLVQFIKPVFGRIKEGGLAYPSGHITTTTIVLGLFVLVAGGALWAVLTAVTYVALAMVGVGSTFHYFTDTVGGLLLGTSVVGVAALVAHRDLTRVNPGAIYVTRGG</sequence>
<evidence type="ECO:0000313" key="3">
    <source>
        <dbReference type="Proteomes" id="UP000465785"/>
    </source>
</evidence>
<keyword evidence="1" id="KW-0472">Membrane</keyword>
<keyword evidence="1" id="KW-0812">Transmembrane</keyword>
<protein>
    <submittedName>
        <fullName evidence="2">Phosphoesterase</fullName>
    </submittedName>
</protein>
<name>A0A9W4FHR2_9MYCO</name>
<dbReference type="EMBL" id="AP022601">
    <property type="protein sequence ID" value="BBY95366.1"/>
    <property type="molecule type" value="Genomic_DNA"/>
</dbReference>
<dbReference type="AlphaFoldDB" id="A0A9W4FHR2"/>
<dbReference type="KEGG" id="mgau:MGALJ_50350"/>
<evidence type="ECO:0000256" key="1">
    <source>
        <dbReference type="SAM" id="Phobius"/>
    </source>
</evidence>
<dbReference type="InterPro" id="IPR036938">
    <property type="entry name" value="PAP2/HPO_sf"/>
</dbReference>
<proteinExistence type="predicted"/>
<dbReference type="CDD" id="cd01610">
    <property type="entry name" value="PAP2_like"/>
    <property type="match status" value="1"/>
</dbReference>
<keyword evidence="1" id="KW-1133">Transmembrane helix</keyword>
<keyword evidence="3" id="KW-1185">Reference proteome</keyword>